<dbReference type="Gene3D" id="2.40.320.10">
    <property type="entry name" value="Hypothetical Protein Pfu-838710-001"/>
    <property type="match status" value="1"/>
</dbReference>
<dbReference type="SMART" id="SM01118">
    <property type="entry name" value="CYTH"/>
    <property type="match status" value="1"/>
</dbReference>
<keyword evidence="3" id="KW-1185">Reference proteome</keyword>
<dbReference type="SUPFAM" id="SSF55154">
    <property type="entry name" value="CYTH-like phosphatases"/>
    <property type="match status" value="1"/>
</dbReference>
<dbReference type="GO" id="GO:0042357">
    <property type="term" value="P:thiamine diphosphate metabolic process"/>
    <property type="evidence" value="ECO:0007669"/>
    <property type="project" value="TreeGrafter"/>
</dbReference>
<organism evidence="2 3">
    <name type="scientific">Cyanidium caldarium</name>
    <name type="common">Red alga</name>
    <dbReference type="NCBI Taxonomy" id="2771"/>
    <lineage>
        <taxon>Eukaryota</taxon>
        <taxon>Rhodophyta</taxon>
        <taxon>Bangiophyceae</taxon>
        <taxon>Cyanidiales</taxon>
        <taxon>Cyanidiaceae</taxon>
        <taxon>Cyanidium</taxon>
    </lineage>
</organism>
<protein>
    <recommendedName>
        <fullName evidence="1">CYTH domain-containing protein</fullName>
    </recommendedName>
</protein>
<evidence type="ECO:0000259" key="1">
    <source>
        <dbReference type="PROSITE" id="PS51707"/>
    </source>
</evidence>
<dbReference type="InterPro" id="IPR033469">
    <property type="entry name" value="CYTH-like_dom_sf"/>
</dbReference>
<accession>A0AAV9IPY1</accession>
<sequence length="261" mass="29175">MPLVFLNALPTSSGRWRRCWQDLLPRGTCPRSTAAAAQRNPAVLRRGPMAGSLEVEKKFVLSPETEQRLLEILSSSSSSSSSSSRSRQTLRFTDIYYDAAHTWTLTSSNRWLRQRQGVWELKVPITGASQRRLDAYRELVFEADIRAELGWAPAEALAAGRIAAFAHIETERVSIMGEHAGRRVRIDLDRADYGYTVGEIETLAHDEDDVAAAERDVLALAVAAGLQAQESPRGKLAEFLHRHRPEHYAALMRAGILRSKR</sequence>
<dbReference type="PANTHER" id="PTHR14586">
    <property type="entry name" value="THIAMINE-TRIPHOSPHATASE"/>
    <property type="match status" value="1"/>
</dbReference>
<evidence type="ECO:0000313" key="3">
    <source>
        <dbReference type="Proteomes" id="UP001301350"/>
    </source>
</evidence>
<dbReference type="GO" id="GO:0050333">
    <property type="term" value="F:thiamine triphosphate phosphatase activity"/>
    <property type="evidence" value="ECO:0007669"/>
    <property type="project" value="InterPro"/>
</dbReference>
<reference evidence="2 3" key="1">
    <citation type="submission" date="2022-07" db="EMBL/GenBank/DDBJ databases">
        <title>Genome-wide signatures of adaptation to extreme environments.</title>
        <authorList>
            <person name="Cho C.H."/>
            <person name="Yoon H.S."/>
        </authorList>
    </citation>
    <scope>NUCLEOTIDE SEQUENCE [LARGE SCALE GENOMIC DNA]</scope>
    <source>
        <strain evidence="2 3">DBV 063 E5</strain>
    </source>
</reference>
<name>A0AAV9IPY1_CYACA</name>
<dbReference type="PROSITE" id="PS51707">
    <property type="entry name" value="CYTH"/>
    <property type="match status" value="1"/>
</dbReference>
<dbReference type="Proteomes" id="UP001301350">
    <property type="component" value="Unassembled WGS sequence"/>
</dbReference>
<evidence type="ECO:0000313" key="2">
    <source>
        <dbReference type="EMBL" id="KAK4534309.1"/>
    </source>
</evidence>
<gene>
    <name evidence="2" type="ORF">CDCA_CDCA01G0334</name>
</gene>
<dbReference type="EMBL" id="JANCYW010000001">
    <property type="protein sequence ID" value="KAK4534309.1"/>
    <property type="molecule type" value="Genomic_DNA"/>
</dbReference>
<dbReference type="InterPro" id="IPR023577">
    <property type="entry name" value="CYTH_domain"/>
</dbReference>
<proteinExistence type="predicted"/>
<dbReference type="InterPro" id="IPR039582">
    <property type="entry name" value="THTPA"/>
</dbReference>
<dbReference type="Pfam" id="PF01928">
    <property type="entry name" value="CYTH"/>
    <property type="match status" value="1"/>
</dbReference>
<comment type="caution">
    <text evidence="2">The sequence shown here is derived from an EMBL/GenBank/DDBJ whole genome shotgun (WGS) entry which is preliminary data.</text>
</comment>
<dbReference type="PANTHER" id="PTHR14586:SF1">
    <property type="entry name" value="THIAMINE-TRIPHOSPHATASE"/>
    <property type="match status" value="1"/>
</dbReference>
<feature type="domain" description="CYTH" evidence="1">
    <location>
        <begin position="52"/>
        <end position="242"/>
    </location>
</feature>
<dbReference type="AlphaFoldDB" id="A0AAV9IPY1"/>
<dbReference type="GO" id="GO:0000287">
    <property type="term" value="F:magnesium ion binding"/>
    <property type="evidence" value="ECO:0007669"/>
    <property type="project" value="TreeGrafter"/>
</dbReference>